<gene>
    <name evidence="2" type="ORF">BSAL_32545</name>
</gene>
<reference evidence="3" key="1">
    <citation type="submission" date="2015-09" db="EMBL/GenBank/DDBJ databases">
        <authorList>
            <consortium name="Pathogen Informatics"/>
        </authorList>
    </citation>
    <scope>NUCLEOTIDE SEQUENCE [LARGE SCALE GENOMIC DNA]</scope>
    <source>
        <strain evidence="3">Lake Konstanz</strain>
    </source>
</reference>
<keyword evidence="1" id="KW-1133">Transmembrane helix</keyword>
<proteinExistence type="predicted"/>
<keyword evidence="3" id="KW-1185">Reference proteome</keyword>
<accession>A0A0S4JN15</accession>
<dbReference type="AlphaFoldDB" id="A0A0S4JN15"/>
<dbReference type="Proteomes" id="UP000051952">
    <property type="component" value="Unassembled WGS sequence"/>
</dbReference>
<keyword evidence="1" id="KW-0472">Membrane</keyword>
<dbReference type="VEuPathDB" id="TriTrypDB:BSAL_32545"/>
<sequence>MGLFHLVSTKAASSRLTKRSRGLLLRAALALVLTVCLLQLFLHVWRTNNNGNGSPPPKHSADQHVKTSLAPKTLSTRRSPYLGDSSPSESQHLSRRIISASRHIAFRRNNNISLCVGIPLRQLDRVDDTFAFALKDAIAYANLSHVVLGVAVNRGEEGLKEVLRLQHEVGGASSAYAARHITLLPLSQAQTNATLGAMLNVLLQRFATFDTEAAAAAPTSGPACSHMMFLDPSRTVMSETFFVTLIQDVELAAGAYAATCTTYRHGVDGAEPRVFDRGFNVSLGQSLGSTRPTMSRVFFGYSKRRDARLHSASPIEFLSPHCFLVNWRRLVTAATPSFSSSFLLLASRQHHHRCVADRESSCPRTDCSGPYVAAVVRFSEKR</sequence>
<keyword evidence="1 2" id="KW-0812">Transmembrane</keyword>
<dbReference type="EMBL" id="CYKH01001939">
    <property type="protein sequence ID" value="CUG91531.1"/>
    <property type="molecule type" value="Genomic_DNA"/>
</dbReference>
<evidence type="ECO:0000256" key="1">
    <source>
        <dbReference type="SAM" id="Phobius"/>
    </source>
</evidence>
<organism evidence="2 3">
    <name type="scientific">Bodo saltans</name>
    <name type="common">Flagellated protozoan</name>
    <dbReference type="NCBI Taxonomy" id="75058"/>
    <lineage>
        <taxon>Eukaryota</taxon>
        <taxon>Discoba</taxon>
        <taxon>Euglenozoa</taxon>
        <taxon>Kinetoplastea</taxon>
        <taxon>Metakinetoplastina</taxon>
        <taxon>Eubodonida</taxon>
        <taxon>Bodonidae</taxon>
        <taxon>Bodo</taxon>
    </lineage>
</organism>
<evidence type="ECO:0000313" key="3">
    <source>
        <dbReference type="Proteomes" id="UP000051952"/>
    </source>
</evidence>
<name>A0A0S4JN15_BODSA</name>
<feature type="transmembrane region" description="Helical" evidence="1">
    <location>
        <begin position="23"/>
        <end position="45"/>
    </location>
</feature>
<protein>
    <submittedName>
        <fullName evidence="2">Transmembrane protein, putative</fullName>
    </submittedName>
</protein>
<evidence type="ECO:0000313" key="2">
    <source>
        <dbReference type="EMBL" id="CUG91531.1"/>
    </source>
</evidence>